<evidence type="ECO:0000256" key="1">
    <source>
        <dbReference type="SAM" id="Phobius"/>
    </source>
</evidence>
<reference evidence="2 3" key="1">
    <citation type="submission" date="2019-10" db="EMBL/GenBank/DDBJ databases">
        <authorList>
            <person name="Karimi E."/>
        </authorList>
    </citation>
    <scope>NUCLEOTIDE SEQUENCE [LARGE SCALE GENOMIC DNA]</scope>
    <source>
        <strain evidence="2">Bacillus sp. 348</strain>
    </source>
</reference>
<name>A0A653SWF2_BACAB</name>
<accession>A0A653SWF2</accession>
<protein>
    <recommendedName>
        <fullName evidence="4">DUF4227 family protein</fullName>
    </recommendedName>
</protein>
<keyword evidence="1" id="KW-0812">Transmembrane</keyword>
<proteinExistence type="predicted"/>
<keyword evidence="1" id="KW-0472">Membrane</keyword>
<dbReference type="Pfam" id="PF14004">
    <property type="entry name" value="DUF4227"/>
    <property type="match status" value="1"/>
</dbReference>
<evidence type="ECO:0000313" key="2">
    <source>
        <dbReference type="EMBL" id="VXB69358.1"/>
    </source>
</evidence>
<dbReference type="AlphaFoldDB" id="A0A653SWF2"/>
<sequence length="78" mass="9620">MKNMRKWLKTTGEVMKVFILFTGFTVLFYYAMIWINSEYESYHRYDKPEGAAIKVMEMDQPKQDRWQDRLIYFYQNGE</sequence>
<evidence type="ECO:0008006" key="4">
    <source>
        <dbReference type="Google" id="ProtNLM"/>
    </source>
</evidence>
<dbReference type="EMBL" id="CABWLH010000009">
    <property type="protein sequence ID" value="VXB69358.1"/>
    <property type="molecule type" value="Genomic_DNA"/>
</dbReference>
<dbReference type="InterPro" id="IPR025321">
    <property type="entry name" value="DUF4227"/>
</dbReference>
<feature type="transmembrane region" description="Helical" evidence="1">
    <location>
        <begin position="14"/>
        <end position="35"/>
    </location>
</feature>
<gene>
    <name evidence="2" type="ORF">BACI348_41328</name>
</gene>
<organism evidence="2 3">
    <name type="scientific">Bacillus altitudinis</name>
    <dbReference type="NCBI Taxonomy" id="293387"/>
    <lineage>
        <taxon>Bacteria</taxon>
        <taxon>Bacillati</taxon>
        <taxon>Bacillota</taxon>
        <taxon>Bacilli</taxon>
        <taxon>Bacillales</taxon>
        <taxon>Bacillaceae</taxon>
        <taxon>Bacillus</taxon>
    </lineage>
</organism>
<dbReference type="Proteomes" id="UP000433089">
    <property type="component" value="Unassembled WGS sequence"/>
</dbReference>
<keyword evidence="1" id="KW-1133">Transmembrane helix</keyword>
<evidence type="ECO:0000313" key="3">
    <source>
        <dbReference type="Proteomes" id="UP000433089"/>
    </source>
</evidence>